<organism evidence="1 2">
    <name type="scientific">Trichinella papuae</name>
    <dbReference type="NCBI Taxonomy" id="268474"/>
    <lineage>
        <taxon>Eukaryota</taxon>
        <taxon>Metazoa</taxon>
        <taxon>Ecdysozoa</taxon>
        <taxon>Nematoda</taxon>
        <taxon>Enoplea</taxon>
        <taxon>Dorylaimia</taxon>
        <taxon>Trichinellida</taxon>
        <taxon>Trichinellidae</taxon>
        <taxon>Trichinella</taxon>
    </lineage>
</organism>
<keyword evidence="2" id="KW-1185">Reference proteome</keyword>
<evidence type="ECO:0000313" key="1">
    <source>
        <dbReference type="EMBL" id="KRZ67114.1"/>
    </source>
</evidence>
<protein>
    <submittedName>
        <fullName evidence="1">Uncharacterized protein</fullName>
    </submittedName>
</protein>
<sequence length="95" mass="11048">MALAEETIATFMAALAQRLPRCFQLSTKMDGSKDGIQDRRVLTVRKDFAIIPWIRRHNTKCSSENRCRIIRNINPETVAHRSGNFVIGFFHRREM</sequence>
<name>A0A0V1M622_9BILA</name>
<reference evidence="1 2" key="1">
    <citation type="submission" date="2015-01" db="EMBL/GenBank/DDBJ databases">
        <title>Evolution of Trichinella species and genotypes.</title>
        <authorList>
            <person name="Korhonen P.K."/>
            <person name="Edoardo P."/>
            <person name="Giuseppe L.R."/>
            <person name="Gasser R.B."/>
        </authorList>
    </citation>
    <scope>NUCLEOTIDE SEQUENCE [LARGE SCALE GENOMIC DNA]</scope>
    <source>
        <strain evidence="1">ISS1980</strain>
    </source>
</reference>
<gene>
    <name evidence="1" type="ORF">T10_9435</name>
</gene>
<evidence type="ECO:0000313" key="2">
    <source>
        <dbReference type="Proteomes" id="UP000054843"/>
    </source>
</evidence>
<comment type="caution">
    <text evidence="1">The sequence shown here is derived from an EMBL/GenBank/DDBJ whole genome shotgun (WGS) entry which is preliminary data.</text>
</comment>
<dbReference type="Proteomes" id="UP000054843">
    <property type="component" value="Unassembled WGS sequence"/>
</dbReference>
<proteinExistence type="predicted"/>
<dbReference type="AlphaFoldDB" id="A0A0V1M622"/>
<accession>A0A0V1M622</accession>
<dbReference type="EMBL" id="JYDO01000209">
    <property type="protein sequence ID" value="KRZ67114.1"/>
    <property type="molecule type" value="Genomic_DNA"/>
</dbReference>